<evidence type="ECO:0000256" key="1">
    <source>
        <dbReference type="ARBA" id="ARBA00004196"/>
    </source>
</evidence>
<proteinExistence type="inferred from homology"/>
<dbReference type="Gene3D" id="2.60.40.200">
    <property type="entry name" value="Superoxide dismutase, copper/zinc binding domain"/>
    <property type="match status" value="1"/>
</dbReference>
<keyword evidence="5" id="KW-0964">Secreted</keyword>
<dbReference type="FunFam" id="2.60.40.200:FF:000007">
    <property type="entry name" value="Cell surface Cu-only superoxide dismutase 5"/>
    <property type="match status" value="1"/>
</dbReference>
<comment type="catalytic activity">
    <reaction evidence="7">
        <text>2 superoxide + 2 H(+) = H2O2 + O2</text>
        <dbReference type="Rhea" id="RHEA:20696"/>
        <dbReference type="ChEBI" id="CHEBI:15378"/>
        <dbReference type="ChEBI" id="CHEBI:15379"/>
        <dbReference type="ChEBI" id="CHEBI:16240"/>
        <dbReference type="ChEBI" id="CHEBI:18421"/>
        <dbReference type="EC" id="1.15.1.1"/>
    </reaction>
</comment>
<dbReference type="PANTHER" id="PTHR20910:SF1">
    <property type="entry name" value="SUPEROXIDE DISMUTASE COPPER_ZINC BINDING DOMAIN-CONTAINING PROTEIN"/>
    <property type="match status" value="1"/>
</dbReference>
<reference evidence="9 10" key="1">
    <citation type="journal article" date="2018" name="BMC Genomics">
        <title>Comparative genome analyses reveal sequence features reflecting distinct modes of host-adaptation between dicot and monocot powdery mildew.</title>
        <authorList>
            <person name="Wu Y."/>
            <person name="Ma X."/>
            <person name="Pan Z."/>
            <person name="Kale S.D."/>
            <person name="Song Y."/>
            <person name="King H."/>
            <person name="Zhang Q."/>
            <person name="Presley C."/>
            <person name="Deng X."/>
            <person name="Wei C.I."/>
            <person name="Xiao S."/>
        </authorList>
    </citation>
    <scope>NUCLEOTIDE SEQUENCE [LARGE SCALE GENOMIC DNA]</scope>
    <source>
        <strain evidence="9">UCSC1</strain>
    </source>
</reference>
<dbReference type="EMBL" id="MCBR01010163">
    <property type="protein sequence ID" value="RKF71369.1"/>
    <property type="molecule type" value="Genomic_DNA"/>
</dbReference>
<evidence type="ECO:0000256" key="8">
    <source>
        <dbReference type="SAM" id="SignalP"/>
    </source>
</evidence>
<feature type="signal peptide" evidence="8">
    <location>
        <begin position="1"/>
        <end position="22"/>
    </location>
</feature>
<dbReference type="InterPro" id="IPR053257">
    <property type="entry name" value="Cu-only_SOD"/>
</dbReference>
<evidence type="ECO:0000256" key="5">
    <source>
        <dbReference type="ARBA" id="ARBA00022525"/>
    </source>
</evidence>
<name>A0A420I9Z4_9PEZI</name>
<evidence type="ECO:0000256" key="2">
    <source>
        <dbReference type="ARBA" id="ARBA00004613"/>
    </source>
</evidence>
<keyword evidence="8" id="KW-0732">Signal</keyword>
<evidence type="ECO:0000256" key="4">
    <source>
        <dbReference type="ARBA" id="ARBA00012682"/>
    </source>
</evidence>
<comment type="caution">
    <text evidence="9">The sequence shown here is derived from an EMBL/GenBank/DDBJ whole genome shotgun (WGS) entry which is preliminary data.</text>
</comment>
<feature type="chain" id="PRO_5019000857" description="superoxide dismutase" evidence="8">
    <location>
        <begin position="23"/>
        <end position="233"/>
    </location>
</feature>
<evidence type="ECO:0000256" key="6">
    <source>
        <dbReference type="ARBA" id="ARBA00022862"/>
    </source>
</evidence>
<comment type="similarity">
    <text evidence="3">Belongs to the Cu-Zn superoxide dismutase family.</text>
</comment>
<dbReference type="InterPro" id="IPR036423">
    <property type="entry name" value="SOD-like_Cu/Zn_dom_sf"/>
</dbReference>
<gene>
    <name evidence="9" type="ORF">GcC1_101013</name>
</gene>
<dbReference type="GO" id="GO:0005576">
    <property type="term" value="C:extracellular region"/>
    <property type="evidence" value="ECO:0007669"/>
    <property type="project" value="UniProtKB-SubCell"/>
</dbReference>
<evidence type="ECO:0000256" key="7">
    <source>
        <dbReference type="ARBA" id="ARBA00049204"/>
    </source>
</evidence>
<evidence type="ECO:0000256" key="3">
    <source>
        <dbReference type="ARBA" id="ARBA00010457"/>
    </source>
</evidence>
<dbReference type="SUPFAM" id="SSF49329">
    <property type="entry name" value="Cu,Zn superoxide dismutase-like"/>
    <property type="match status" value="1"/>
</dbReference>
<dbReference type="PANTHER" id="PTHR20910">
    <property type="entry name" value="AGAP001623-PA"/>
    <property type="match status" value="1"/>
</dbReference>
<dbReference type="GO" id="GO:0046872">
    <property type="term" value="F:metal ion binding"/>
    <property type="evidence" value="ECO:0007669"/>
    <property type="project" value="InterPro"/>
</dbReference>
<dbReference type="AlphaFoldDB" id="A0A420I9Z4"/>
<evidence type="ECO:0000313" key="9">
    <source>
        <dbReference type="EMBL" id="RKF71369.1"/>
    </source>
</evidence>
<dbReference type="OrthoDB" id="159229at2759"/>
<comment type="subcellular location">
    <subcellularLocation>
        <location evidence="1">Cell envelope</location>
    </subcellularLocation>
    <subcellularLocation>
        <location evidence="2">Secreted</location>
    </subcellularLocation>
</comment>
<dbReference type="GO" id="GO:0004784">
    <property type="term" value="F:superoxide dismutase activity"/>
    <property type="evidence" value="ECO:0007669"/>
    <property type="project" value="UniProtKB-EC"/>
</dbReference>
<sequence length="233" mass="24692">MLSMAPFRLLTIALAHLTLAVAQISSWSPETGKLGNATIVENNPPGVTYIATLPTDSASNIRGTISATANPDGIGVKLTVNFTNFPTTGGPFAYHLHANPVSPDGNCNSTLGHLDPFIRGESTICNKSIPQTCQVGDLSGKHGKITSDPFSTAYVEEFASTFMGVGSFFGNRSLVIHDVNKTRLTCANFTMEQPEGPKSNTNSSSPIPFTGHASRTHATISISWLLLVGFLLI</sequence>
<dbReference type="Proteomes" id="UP000285405">
    <property type="component" value="Unassembled WGS sequence"/>
</dbReference>
<organism evidence="9 10">
    <name type="scientific">Golovinomyces cichoracearum</name>
    <dbReference type="NCBI Taxonomy" id="62708"/>
    <lineage>
        <taxon>Eukaryota</taxon>
        <taxon>Fungi</taxon>
        <taxon>Dikarya</taxon>
        <taxon>Ascomycota</taxon>
        <taxon>Pezizomycotina</taxon>
        <taxon>Leotiomycetes</taxon>
        <taxon>Erysiphales</taxon>
        <taxon>Erysiphaceae</taxon>
        <taxon>Golovinomyces</taxon>
    </lineage>
</organism>
<protein>
    <recommendedName>
        <fullName evidence="4">superoxide dismutase</fullName>
        <ecNumber evidence="4">1.15.1.1</ecNumber>
    </recommendedName>
</protein>
<evidence type="ECO:0000313" key="10">
    <source>
        <dbReference type="Proteomes" id="UP000285405"/>
    </source>
</evidence>
<keyword evidence="6" id="KW-0049">Antioxidant</keyword>
<dbReference type="EC" id="1.15.1.1" evidence="4"/>
<accession>A0A420I9Z4</accession>